<gene>
    <name evidence="2" type="ORF">ACFFN0_08100</name>
</gene>
<evidence type="ECO:0000313" key="2">
    <source>
        <dbReference type="EMBL" id="MFB9732004.1"/>
    </source>
</evidence>
<dbReference type="Proteomes" id="UP001589613">
    <property type="component" value="Unassembled WGS sequence"/>
</dbReference>
<dbReference type="EMBL" id="JBHMAX010000015">
    <property type="protein sequence ID" value="MFB9732004.1"/>
    <property type="molecule type" value="Genomic_DNA"/>
</dbReference>
<evidence type="ECO:0000313" key="3">
    <source>
        <dbReference type="Proteomes" id="UP001589613"/>
    </source>
</evidence>
<accession>A0ABV5V2G3</accession>
<dbReference type="Pfam" id="PF18588">
    <property type="entry name" value="WcbI"/>
    <property type="match status" value="1"/>
</dbReference>
<reference evidence="2 3" key="1">
    <citation type="submission" date="2024-09" db="EMBL/GenBank/DDBJ databases">
        <authorList>
            <person name="Sun Q."/>
            <person name="Mori K."/>
        </authorList>
    </citation>
    <scope>NUCLEOTIDE SEQUENCE [LARGE SCALE GENOMIC DNA]</scope>
    <source>
        <strain evidence="2 3">JCM 12763</strain>
    </source>
</reference>
<dbReference type="InterPro" id="IPR041307">
    <property type="entry name" value="WcbI"/>
</dbReference>
<evidence type="ECO:0000259" key="1">
    <source>
        <dbReference type="Pfam" id="PF18588"/>
    </source>
</evidence>
<organism evidence="2 3">
    <name type="scientific">Ornithinimicrobium kibberense</name>
    <dbReference type="NCBI Taxonomy" id="282060"/>
    <lineage>
        <taxon>Bacteria</taxon>
        <taxon>Bacillati</taxon>
        <taxon>Actinomycetota</taxon>
        <taxon>Actinomycetes</taxon>
        <taxon>Micrococcales</taxon>
        <taxon>Ornithinimicrobiaceae</taxon>
        <taxon>Ornithinimicrobium</taxon>
    </lineage>
</organism>
<proteinExistence type="predicted"/>
<sequence>MGQDEGRRRHYGAFYGLEELPGTGRPRVLVHGNCQAEALRVALGTADALDTVRVPPVHELEEEDLPHLQRVLDWADVVLAQAVQDDYRGMPVGTAQVDARSGDARLVALPNYFSRRLFPQQVLVRGEGIDDPPLVPYQDVRRIGRAAGWDGPWEPTHELVVARARAGQEELRRREREQGSLVISDAVEAAGAEAGWTVDHPGNPVLLVLAQRVLDRLVEDGVLDRQEGGVPQVVDPGRVLLASVQTPLSPVVLDALGLDVVHARSAWVVGGRTVPDEEVDEEHAAFYAEHPLVVETGMGKYAALLTAWGWEE</sequence>
<protein>
    <submittedName>
        <fullName evidence="2">WcbI family polysaccharide biosynthesis putative acetyltransferase</fullName>
    </submittedName>
</protein>
<comment type="caution">
    <text evidence="2">The sequence shown here is derived from an EMBL/GenBank/DDBJ whole genome shotgun (WGS) entry which is preliminary data.</text>
</comment>
<keyword evidence="3" id="KW-1185">Reference proteome</keyword>
<dbReference type="RefSeq" id="WP_141337710.1">
    <property type="nucleotide sequence ID" value="NZ_JBHMAX010000015.1"/>
</dbReference>
<feature type="domain" description="Polysaccharide biosynthesis enzyme WcbI" evidence="1">
    <location>
        <begin position="28"/>
        <end position="217"/>
    </location>
</feature>
<dbReference type="Gene3D" id="3.40.50.12080">
    <property type="match status" value="1"/>
</dbReference>
<name>A0ABV5V2G3_9MICO</name>